<dbReference type="PANTHER" id="PTHR45661">
    <property type="entry name" value="SURFACE ANTIGEN"/>
    <property type="match status" value="1"/>
</dbReference>
<comment type="caution">
    <text evidence="2">The sequence shown here is derived from an EMBL/GenBank/DDBJ whole genome shotgun (WGS) entry which is preliminary data.</text>
</comment>
<dbReference type="AlphaFoldDB" id="A0A9D2G304"/>
<keyword evidence="1" id="KW-0812">Transmembrane</keyword>
<evidence type="ECO:0000256" key="1">
    <source>
        <dbReference type="SAM" id="Phobius"/>
    </source>
</evidence>
<keyword evidence="1" id="KW-1133">Transmembrane helix</keyword>
<sequence length="561" mass="60658">MQKKIFQIIHILLIVLLAGAILVFAGLALWQLADLFPQREDRARIQAMNAVLAEHKEEIPTDASGPEAALAVLAENGYTDFSLQQREGELYYLRNTRTLYVKPSMEGSWYYTAALDHTYRASDIDLYRGELNVIVTSLFSGSQYDFYLFGGAETAASLRTRVGEDLSLAGGEGERAALTEYFTHTLFYDGSSLFTYRVEGDVLIREEAEEIASPRYFGYELCVEKGVSSIPADLLSGAYVTSVNLSDSVTEIGERAFSDCAYLEEVAFSSALLRIGAGAFENCRALYAADLPSGLEEVGARAFAGCEGLARLRIPRSLAAVPEDAFSGCERITAVNCEGTAEESAAVRAVLYAAEGRAVRYEGNDYLTGYVRNVREQDSVTYAAKGIVGLVRNIGIAGAATWEETSHACRTVEAGAFAMTGYTRTVTLREGVPSVEEFAFYRSGTQFVTLPATLTSIGQGAFSGCYRLSSFTVAEDNPRYFAYDGVLFSREGEGAVLVAFPSGRAGEYTVPKTVEKDGEKLAVTAVAPYAFADAPLLSRVGLNGVPADENNFSGCNAEVEA</sequence>
<proteinExistence type="predicted"/>
<reference evidence="2" key="2">
    <citation type="submission" date="2021-04" db="EMBL/GenBank/DDBJ databases">
        <authorList>
            <person name="Gilroy R."/>
        </authorList>
    </citation>
    <scope>NUCLEOTIDE SEQUENCE</scope>
    <source>
        <strain evidence="2">ChiW7-2402</strain>
    </source>
</reference>
<dbReference type="InterPro" id="IPR032675">
    <property type="entry name" value="LRR_dom_sf"/>
</dbReference>
<dbReference type="SUPFAM" id="SSF52058">
    <property type="entry name" value="L domain-like"/>
    <property type="match status" value="1"/>
</dbReference>
<evidence type="ECO:0000313" key="2">
    <source>
        <dbReference type="EMBL" id="HIZ72253.1"/>
    </source>
</evidence>
<dbReference type="InterPro" id="IPR053139">
    <property type="entry name" value="Surface_bspA-like"/>
</dbReference>
<reference evidence="2" key="1">
    <citation type="journal article" date="2021" name="PeerJ">
        <title>Extensive microbial diversity within the chicken gut microbiome revealed by metagenomics and culture.</title>
        <authorList>
            <person name="Gilroy R."/>
            <person name="Ravi A."/>
            <person name="Getino M."/>
            <person name="Pursley I."/>
            <person name="Horton D.L."/>
            <person name="Alikhan N.F."/>
            <person name="Baker D."/>
            <person name="Gharbi K."/>
            <person name="Hall N."/>
            <person name="Watson M."/>
            <person name="Adriaenssens E.M."/>
            <person name="Foster-Nyarko E."/>
            <person name="Jarju S."/>
            <person name="Secka A."/>
            <person name="Antonio M."/>
            <person name="Oren A."/>
            <person name="Chaudhuri R.R."/>
            <person name="La Ragione R."/>
            <person name="Hildebrand F."/>
            <person name="Pallen M.J."/>
        </authorList>
    </citation>
    <scope>NUCLEOTIDE SEQUENCE</scope>
    <source>
        <strain evidence="2">ChiW7-2402</strain>
    </source>
</reference>
<evidence type="ECO:0000313" key="3">
    <source>
        <dbReference type="Proteomes" id="UP000824102"/>
    </source>
</evidence>
<name>A0A9D2G304_9FIRM</name>
<dbReference type="EMBL" id="DXBB01000033">
    <property type="protein sequence ID" value="HIZ72253.1"/>
    <property type="molecule type" value="Genomic_DNA"/>
</dbReference>
<organism evidence="2 3">
    <name type="scientific">Candidatus Gallimonas intestinavium</name>
    <dbReference type="NCBI Taxonomy" id="2838603"/>
    <lineage>
        <taxon>Bacteria</taxon>
        <taxon>Bacillati</taxon>
        <taxon>Bacillota</taxon>
        <taxon>Clostridia</taxon>
        <taxon>Candidatus Gallimonas</taxon>
    </lineage>
</organism>
<dbReference type="Gene3D" id="3.80.10.10">
    <property type="entry name" value="Ribonuclease Inhibitor"/>
    <property type="match status" value="2"/>
</dbReference>
<protein>
    <submittedName>
        <fullName evidence="2">Leucine-rich repeat domain-containing protein</fullName>
    </submittedName>
</protein>
<gene>
    <name evidence="2" type="ORF">H9964_01580</name>
</gene>
<accession>A0A9D2G304</accession>
<keyword evidence="1" id="KW-0472">Membrane</keyword>
<feature type="transmembrane region" description="Helical" evidence="1">
    <location>
        <begin position="12"/>
        <end position="33"/>
    </location>
</feature>
<dbReference type="Pfam" id="PF13306">
    <property type="entry name" value="LRR_5"/>
    <property type="match status" value="2"/>
</dbReference>
<dbReference type="InterPro" id="IPR026906">
    <property type="entry name" value="LRR_5"/>
</dbReference>
<dbReference type="Proteomes" id="UP000824102">
    <property type="component" value="Unassembled WGS sequence"/>
</dbReference>
<dbReference type="PANTHER" id="PTHR45661:SF3">
    <property type="entry name" value="IG-LIKE DOMAIN-CONTAINING PROTEIN"/>
    <property type="match status" value="1"/>
</dbReference>